<accession>A0AAJ1IHQ0</accession>
<dbReference type="AlphaFoldDB" id="A0AAJ1IHQ0"/>
<dbReference type="InterPro" id="IPR001845">
    <property type="entry name" value="HTH_ArsR_DNA-bd_dom"/>
</dbReference>
<evidence type="ECO:0000313" key="5">
    <source>
        <dbReference type="EMBL" id="MDC7226416.1"/>
    </source>
</evidence>
<dbReference type="SUPFAM" id="SSF46785">
    <property type="entry name" value="Winged helix' DNA-binding domain"/>
    <property type="match status" value="1"/>
</dbReference>
<organism evidence="5 6">
    <name type="scientific">Candidatus Thalassospirochaeta sargassi</name>
    <dbReference type="NCBI Taxonomy" id="3119039"/>
    <lineage>
        <taxon>Bacteria</taxon>
        <taxon>Pseudomonadati</taxon>
        <taxon>Spirochaetota</taxon>
        <taxon>Spirochaetia</taxon>
        <taxon>Spirochaetales</taxon>
        <taxon>Spirochaetaceae</taxon>
        <taxon>Candidatus Thalassospirochaeta</taxon>
    </lineage>
</organism>
<evidence type="ECO:0000256" key="3">
    <source>
        <dbReference type="ARBA" id="ARBA00023163"/>
    </source>
</evidence>
<evidence type="ECO:0000256" key="2">
    <source>
        <dbReference type="ARBA" id="ARBA00023125"/>
    </source>
</evidence>
<feature type="domain" description="HTH arsR-type" evidence="4">
    <location>
        <begin position="25"/>
        <end position="117"/>
    </location>
</feature>
<dbReference type="EMBL" id="JAQQAL010000011">
    <property type="protein sequence ID" value="MDC7226416.1"/>
    <property type="molecule type" value="Genomic_DNA"/>
</dbReference>
<sequence>MSDSEKKISCNLTEKEASVLRNNLPVDEEIQDLAEFFKVFGDPTRIRILFLLKQGEFCVHDITTMLEMQQTAVSHQLKSLRQSRLVRYRKDGKQVFYSLNDEHIDEIIAIGLNHLNE</sequence>
<dbReference type="Gene3D" id="1.10.10.10">
    <property type="entry name" value="Winged helix-like DNA-binding domain superfamily/Winged helix DNA-binding domain"/>
    <property type="match status" value="1"/>
</dbReference>
<evidence type="ECO:0000256" key="1">
    <source>
        <dbReference type="ARBA" id="ARBA00023015"/>
    </source>
</evidence>
<dbReference type="Proteomes" id="UP001221217">
    <property type="component" value="Unassembled WGS sequence"/>
</dbReference>
<evidence type="ECO:0000259" key="4">
    <source>
        <dbReference type="PROSITE" id="PS50987"/>
    </source>
</evidence>
<dbReference type="InterPro" id="IPR036390">
    <property type="entry name" value="WH_DNA-bd_sf"/>
</dbReference>
<comment type="caution">
    <text evidence="5">The sequence shown here is derived from an EMBL/GenBank/DDBJ whole genome shotgun (WGS) entry which is preliminary data.</text>
</comment>
<dbReference type="PROSITE" id="PS50987">
    <property type="entry name" value="HTH_ARSR_2"/>
    <property type="match status" value="1"/>
</dbReference>
<evidence type="ECO:0000313" key="6">
    <source>
        <dbReference type="Proteomes" id="UP001221217"/>
    </source>
</evidence>
<dbReference type="PANTHER" id="PTHR43132:SF6">
    <property type="entry name" value="HTH-TYPE TRANSCRIPTIONAL REPRESSOR CZRA"/>
    <property type="match status" value="1"/>
</dbReference>
<dbReference type="SMART" id="SM00418">
    <property type="entry name" value="HTH_ARSR"/>
    <property type="match status" value="1"/>
</dbReference>
<dbReference type="GO" id="GO:0003677">
    <property type="term" value="F:DNA binding"/>
    <property type="evidence" value="ECO:0007669"/>
    <property type="project" value="UniProtKB-KW"/>
</dbReference>
<dbReference type="PANTHER" id="PTHR43132">
    <property type="entry name" value="ARSENICAL RESISTANCE OPERON REPRESSOR ARSR-RELATED"/>
    <property type="match status" value="1"/>
</dbReference>
<dbReference type="PRINTS" id="PR00778">
    <property type="entry name" value="HTHARSR"/>
</dbReference>
<keyword evidence="3" id="KW-0804">Transcription</keyword>
<dbReference type="InterPro" id="IPR051011">
    <property type="entry name" value="Metal_resp_trans_reg"/>
</dbReference>
<dbReference type="CDD" id="cd00090">
    <property type="entry name" value="HTH_ARSR"/>
    <property type="match status" value="1"/>
</dbReference>
<reference evidence="5 6" key="1">
    <citation type="submission" date="2022-12" db="EMBL/GenBank/DDBJ databases">
        <title>Metagenome assembled genome from gulf of manar.</title>
        <authorList>
            <person name="Kohli P."/>
            <person name="Pk S."/>
            <person name="Venkata Ramana C."/>
            <person name="Sasikala C."/>
        </authorList>
    </citation>
    <scope>NUCLEOTIDE SEQUENCE [LARGE SCALE GENOMIC DNA]</scope>
    <source>
        <strain evidence="5">JB008</strain>
    </source>
</reference>
<dbReference type="GO" id="GO:0003700">
    <property type="term" value="F:DNA-binding transcription factor activity"/>
    <property type="evidence" value="ECO:0007669"/>
    <property type="project" value="InterPro"/>
</dbReference>
<dbReference type="NCBIfam" id="NF033788">
    <property type="entry name" value="HTH_metalloreg"/>
    <property type="match status" value="1"/>
</dbReference>
<gene>
    <name evidence="5" type="ORF">PQJ61_06600</name>
</gene>
<keyword evidence="2" id="KW-0238">DNA-binding</keyword>
<name>A0AAJ1IHQ0_9SPIO</name>
<dbReference type="InterPro" id="IPR011991">
    <property type="entry name" value="ArsR-like_HTH"/>
</dbReference>
<dbReference type="InterPro" id="IPR036388">
    <property type="entry name" value="WH-like_DNA-bd_sf"/>
</dbReference>
<keyword evidence="1" id="KW-0805">Transcription regulation</keyword>
<proteinExistence type="predicted"/>
<dbReference type="Pfam" id="PF01022">
    <property type="entry name" value="HTH_5"/>
    <property type="match status" value="1"/>
</dbReference>
<protein>
    <submittedName>
        <fullName evidence="5">Metalloregulator ArsR/SmtB family transcription factor</fullName>
    </submittedName>
</protein>